<sequence>MTKHNFIPSTDGLYWLITPQLAKPLPVVIDHDRYGASFKCFNGRLQGELGSDEYLLGPQPEPEVVDLHQGARA</sequence>
<evidence type="ECO:0000313" key="1">
    <source>
        <dbReference type="EMBL" id="SPZ05250.1"/>
    </source>
</evidence>
<evidence type="ECO:0000313" key="2">
    <source>
        <dbReference type="Proteomes" id="UP000250443"/>
    </source>
</evidence>
<proteinExistence type="predicted"/>
<protein>
    <submittedName>
        <fullName evidence="1">Uncharacterized protein</fullName>
    </submittedName>
</protein>
<gene>
    <name evidence="1" type="ORF">NCTC11842_01670</name>
</gene>
<dbReference type="AlphaFoldDB" id="A0A2X2EEW2"/>
<dbReference type="GeneID" id="300269947"/>
<dbReference type="RefSeq" id="WP_074829915.1">
    <property type="nucleotide sequence ID" value="NZ_DALZQD010000033.1"/>
</dbReference>
<dbReference type="Proteomes" id="UP000250443">
    <property type="component" value="Unassembled WGS sequence"/>
</dbReference>
<name>A0A2X2EEW2_PSELU</name>
<organism evidence="1 2">
    <name type="scientific">Pseudomonas luteola</name>
    <dbReference type="NCBI Taxonomy" id="47886"/>
    <lineage>
        <taxon>Bacteria</taxon>
        <taxon>Pseudomonadati</taxon>
        <taxon>Pseudomonadota</taxon>
        <taxon>Gammaproteobacteria</taxon>
        <taxon>Pseudomonadales</taxon>
        <taxon>Pseudomonadaceae</taxon>
        <taxon>Pseudomonas</taxon>
    </lineage>
</organism>
<reference evidence="1 2" key="1">
    <citation type="submission" date="2018-06" db="EMBL/GenBank/DDBJ databases">
        <authorList>
            <consortium name="Pathogen Informatics"/>
            <person name="Doyle S."/>
        </authorList>
    </citation>
    <scope>NUCLEOTIDE SEQUENCE [LARGE SCALE GENOMIC DNA]</scope>
    <source>
        <strain evidence="1 2">NCTC11842</strain>
    </source>
</reference>
<accession>A0A2X2EEW2</accession>
<dbReference type="EMBL" id="UAUF01000010">
    <property type="protein sequence ID" value="SPZ05250.1"/>
    <property type="molecule type" value="Genomic_DNA"/>
</dbReference>